<dbReference type="SMART" id="SM00420">
    <property type="entry name" value="HTH_DEOR"/>
    <property type="match status" value="1"/>
</dbReference>
<evidence type="ECO:0000313" key="6">
    <source>
        <dbReference type="Proteomes" id="UP000319555"/>
    </source>
</evidence>
<reference evidence="5 6" key="1">
    <citation type="submission" date="2017-05" db="EMBL/GenBank/DDBJ databases">
        <authorList>
            <person name="Varghese N."/>
            <person name="Submissions S."/>
        </authorList>
    </citation>
    <scope>NUCLEOTIDE SEQUENCE [LARGE SCALE GENOMIC DNA]</scope>
    <source>
        <strain evidence="5 6">DSM 28009</strain>
    </source>
</reference>
<dbReference type="Proteomes" id="UP000319555">
    <property type="component" value="Unassembled WGS sequence"/>
</dbReference>
<keyword evidence="1" id="KW-0678">Repressor</keyword>
<proteinExistence type="predicted"/>
<name>A0A521BGU9_9RHOB</name>
<feature type="domain" description="HTH deoR-type" evidence="4">
    <location>
        <begin position="3"/>
        <end position="58"/>
    </location>
</feature>
<dbReference type="Pfam" id="PF00455">
    <property type="entry name" value="DeoRC"/>
    <property type="match status" value="1"/>
</dbReference>
<dbReference type="Gene3D" id="3.30.750.70">
    <property type="entry name" value="4-hydroxybutyrate coenzyme like domains"/>
    <property type="match status" value="1"/>
</dbReference>
<dbReference type="PROSITE" id="PS51000">
    <property type="entry name" value="HTH_DEOR_2"/>
    <property type="match status" value="1"/>
</dbReference>
<dbReference type="Pfam" id="PF08220">
    <property type="entry name" value="HTH_DeoR"/>
    <property type="match status" value="1"/>
</dbReference>
<evidence type="ECO:0000256" key="1">
    <source>
        <dbReference type="ARBA" id="ARBA00022491"/>
    </source>
</evidence>
<dbReference type="SMART" id="SM01134">
    <property type="entry name" value="DeoRC"/>
    <property type="match status" value="1"/>
</dbReference>
<dbReference type="InterPro" id="IPR036390">
    <property type="entry name" value="WH_DNA-bd_sf"/>
</dbReference>
<dbReference type="RefSeq" id="WP_142634299.1">
    <property type="nucleotide sequence ID" value="NZ_FXTE01000001.1"/>
</dbReference>
<dbReference type="PANTHER" id="PTHR30363">
    <property type="entry name" value="HTH-TYPE TRANSCRIPTIONAL REGULATOR SRLR-RELATED"/>
    <property type="match status" value="1"/>
</dbReference>
<dbReference type="InterPro" id="IPR014036">
    <property type="entry name" value="DeoR-like_C"/>
</dbReference>
<sequence>MSLSFRQSDIIEIAKQNGRVMVEDLALQFGVTVQTIRRDLSELAELGKLDRVHGGAVLRSGVSNIGYEDRRALNAEIKTRIAQVCAANIPDGASLFLNIGTSTEAVAHQLLNHKDLMVVTNNMNVARILVENTNCQIVVAGGVLRRSDGGLIGNLTNSTIEQFKFDYAVIGCSALDADGDLLDFDFQEVRVSQTIIAQARHSFLVADHSKFQRSAPARIASMSEVDVFFTDQPLPSRLARKCKEWGTRVVYSGRTTGDSH</sequence>
<protein>
    <submittedName>
        <fullName evidence="5">Transcriptional regulator, DeoR family</fullName>
    </submittedName>
</protein>
<dbReference type="SUPFAM" id="SSF100950">
    <property type="entry name" value="NagB/RpiA/CoA transferase-like"/>
    <property type="match status" value="1"/>
</dbReference>
<evidence type="ECO:0000256" key="3">
    <source>
        <dbReference type="ARBA" id="ARBA00023163"/>
    </source>
</evidence>
<accession>A0A521BGU9</accession>
<evidence type="ECO:0000256" key="2">
    <source>
        <dbReference type="ARBA" id="ARBA00023015"/>
    </source>
</evidence>
<organism evidence="5 6">
    <name type="scientific">Ruegeria faecimaris</name>
    <dbReference type="NCBI Taxonomy" id="686389"/>
    <lineage>
        <taxon>Bacteria</taxon>
        <taxon>Pseudomonadati</taxon>
        <taxon>Pseudomonadota</taxon>
        <taxon>Alphaproteobacteria</taxon>
        <taxon>Rhodobacterales</taxon>
        <taxon>Roseobacteraceae</taxon>
        <taxon>Ruegeria</taxon>
    </lineage>
</organism>
<dbReference type="PRINTS" id="PR00037">
    <property type="entry name" value="HTHLACR"/>
</dbReference>
<keyword evidence="2" id="KW-0805">Transcription regulation</keyword>
<evidence type="ECO:0000313" key="5">
    <source>
        <dbReference type="EMBL" id="SMO46338.1"/>
    </source>
</evidence>
<dbReference type="InterPro" id="IPR037171">
    <property type="entry name" value="NagB/RpiA_transferase-like"/>
</dbReference>
<keyword evidence="6" id="KW-1185">Reference proteome</keyword>
<dbReference type="Gene3D" id="1.10.10.10">
    <property type="entry name" value="Winged helix-like DNA-binding domain superfamily/Winged helix DNA-binding domain"/>
    <property type="match status" value="1"/>
</dbReference>
<dbReference type="AlphaFoldDB" id="A0A521BGU9"/>
<dbReference type="InterPro" id="IPR050313">
    <property type="entry name" value="Carb_Metab_HTH_regulators"/>
</dbReference>
<dbReference type="GO" id="GO:0003700">
    <property type="term" value="F:DNA-binding transcription factor activity"/>
    <property type="evidence" value="ECO:0007669"/>
    <property type="project" value="InterPro"/>
</dbReference>
<dbReference type="OrthoDB" id="9814815at2"/>
<dbReference type="PANTHER" id="PTHR30363:SF4">
    <property type="entry name" value="GLYCEROL-3-PHOSPHATE REGULON REPRESSOR"/>
    <property type="match status" value="1"/>
</dbReference>
<dbReference type="InterPro" id="IPR001034">
    <property type="entry name" value="DeoR_HTH"/>
</dbReference>
<dbReference type="InterPro" id="IPR036388">
    <property type="entry name" value="WH-like_DNA-bd_sf"/>
</dbReference>
<dbReference type="EMBL" id="FXTE01000001">
    <property type="protein sequence ID" value="SMO46338.1"/>
    <property type="molecule type" value="Genomic_DNA"/>
</dbReference>
<dbReference type="SUPFAM" id="SSF46785">
    <property type="entry name" value="Winged helix' DNA-binding domain"/>
    <property type="match status" value="1"/>
</dbReference>
<evidence type="ECO:0000259" key="4">
    <source>
        <dbReference type="PROSITE" id="PS51000"/>
    </source>
</evidence>
<keyword evidence="3" id="KW-0804">Transcription</keyword>
<gene>
    <name evidence="5" type="ORF">SAMN06265380_101841</name>
</gene>